<keyword evidence="1" id="KW-0732">Signal</keyword>
<dbReference type="SUPFAM" id="SSF69318">
    <property type="entry name" value="Integrin alpha N-terminal domain"/>
    <property type="match status" value="1"/>
</dbReference>
<dbReference type="Pfam" id="PF13517">
    <property type="entry name" value="FG-GAP_3"/>
    <property type="match status" value="1"/>
</dbReference>
<organism evidence="3 4">
    <name type="scientific">Neorhodopirellula pilleata</name>
    <dbReference type="NCBI Taxonomy" id="2714738"/>
    <lineage>
        <taxon>Bacteria</taxon>
        <taxon>Pseudomonadati</taxon>
        <taxon>Planctomycetota</taxon>
        <taxon>Planctomycetia</taxon>
        <taxon>Pirellulales</taxon>
        <taxon>Pirellulaceae</taxon>
        <taxon>Neorhodopirellula</taxon>
    </lineage>
</organism>
<keyword evidence="4" id="KW-1185">Reference proteome</keyword>
<dbReference type="SUPFAM" id="SSF48452">
    <property type="entry name" value="TPR-like"/>
    <property type="match status" value="1"/>
</dbReference>
<dbReference type="Pfam" id="PF07593">
    <property type="entry name" value="UnbV_ASPIC"/>
    <property type="match status" value="1"/>
</dbReference>
<sequence>MIRFFVNSMIAPSNRKRRPEANGLRVGRFGGMLGLAALLVPGGCVPSSQTPSHPESPVEFSESSVAALPDEISVEIPAKILDDANLDRQIDLAEKQIAAGLYNEASRILRDVLVLQPEHAAAKFDLAAVDVALGQLDDAISLLDSIPEDHPQFGIPARGRAADLCVNSKRYDDAIARYADLVLKLPSSSYAHRQLAALLNRQGRRHEAAKHLRKLCELGDVRQDELHALMVLSDAIYDESTGNAEHKRAREFTPIGDWGEARICFSKEQFLVAADLLDESVNGGDVPPSISALFGRCLAESQQDQRFLRWLNNVTDATREQAEYWAALGAWLLNQQRFDESVRALAEAVQRDWTDARSYRRIHLALTALNRHEDAQKWDDRHQLLRTVTLCSNQVGQQSSPDLELLNQIADGLEKLDRPLESVMWKSIGLYVRDGDQADLRRLNEQRLSLVKSGDAFPSESERIVNLDLKSFPKPTLLEHESGGLASAKTLSEVGEVETPVFRNIADEIGLSHTYRLASEPVAAGLTIYQVMGGGVAVVDFDLDGLCDLYFAQGGASPPTLAGELSNQLFRHVSERLDDVTESAGVTLKRYSTGVTSGDWNQDGFPDLVVGCLGVNELLINCGDGTFRAQATDPTDDLTLVTSSLGMGDLTGDHLPDIYEQTYVHDADYDVKPTTDEQGRIEIVAPSAYDPGMDRVLVNDGRGERDVMPISHDQSQRSTGLGLVLLNLDSADAFLGNQVYVGNDVRPNQLWSRTSQGDWTDRAPISGCSLGHDGSRTASMGIAAGDFDRNGEIDLHITNFENASARLYMNRGGAFQDRSITFNLADDSYQVLGFGTQAIDYNLDGWQDLVVTNGHVENTGIEGSPFEQPPQLFVNRGNRFELTTVQDESAYFSGVHVGRALARLDFNQDGKSDFVVTHLETPSALLINQTPTRNHWVQIQLVGTVCERDAIGARVELKSGNQSWTGWVTSGDGYLCRNEAVLSFGLGNVGRIDSAIVHWPNGQEQVFSDMKVDQRALLIQDNEAAYPLITNSR</sequence>
<evidence type="ECO:0000313" key="3">
    <source>
        <dbReference type="EMBL" id="TWT93721.1"/>
    </source>
</evidence>
<dbReference type="OrthoDB" id="5287961at2"/>
<protein>
    <submittedName>
        <fullName evidence="3">ASPIC and UnbV</fullName>
    </submittedName>
</protein>
<dbReference type="AlphaFoldDB" id="A0A5C6A3E9"/>
<dbReference type="Proteomes" id="UP000316213">
    <property type="component" value="Unassembled WGS sequence"/>
</dbReference>
<evidence type="ECO:0000313" key="4">
    <source>
        <dbReference type="Proteomes" id="UP000316213"/>
    </source>
</evidence>
<feature type="domain" description="ASPIC/UnbV" evidence="2">
    <location>
        <begin position="950"/>
        <end position="1015"/>
    </location>
</feature>
<name>A0A5C6A3E9_9BACT</name>
<proteinExistence type="predicted"/>
<dbReference type="Gene3D" id="2.130.10.130">
    <property type="entry name" value="Integrin alpha, N-terminal"/>
    <property type="match status" value="2"/>
</dbReference>
<reference evidence="3 4" key="1">
    <citation type="submission" date="2019-02" db="EMBL/GenBank/DDBJ databases">
        <title>Deep-cultivation of Planctomycetes and their phenomic and genomic characterization uncovers novel biology.</title>
        <authorList>
            <person name="Wiegand S."/>
            <person name="Jogler M."/>
            <person name="Boedeker C."/>
            <person name="Pinto D."/>
            <person name="Vollmers J."/>
            <person name="Rivas-Marin E."/>
            <person name="Kohn T."/>
            <person name="Peeters S.H."/>
            <person name="Heuer A."/>
            <person name="Rast P."/>
            <person name="Oberbeckmann S."/>
            <person name="Bunk B."/>
            <person name="Jeske O."/>
            <person name="Meyerdierks A."/>
            <person name="Storesund J.E."/>
            <person name="Kallscheuer N."/>
            <person name="Luecker S."/>
            <person name="Lage O.M."/>
            <person name="Pohl T."/>
            <person name="Merkel B.J."/>
            <person name="Hornburger P."/>
            <person name="Mueller R.-W."/>
            <person name="Bruemmer F."/>
            <person name="Labrenz M."/>
            <person name="Spormann A.M."/>
            <person name="Op Den Camp H."/>
            <person name="Overmann J."/>
            <person name="Amann R."/>
            <person name="Jetten M.S.M."/>
            <person name="Mascher T."/>
            <person name="Medema M.H."/>
            <person name="Devos D.P."/>
            <person name="Kaster A.-K."/>
            <person name="Ovreas L."/>
            <person name="Rohde M."/>
            <person name="Galperin M.Y."/>
            <person name="Jogler C."/>
        </authorList>
    </citation>
    <scope>NUCLEOTIDE SEQUENCE [LARGE SCALE GENOMIC DNA]</scope>
    <source>
        <strain evidence="3 4">Pla100</strain>
    </source>
</reference>
<dbReference type="InterPro" id="IPR011519">
    <property type="entry name" value="UnbV_ASPIC"/>
</dbReference>
<dbReference type="EMBL" id="SJPM01000009">
    <property type="protein sequence ID" value="TWT93721.1"/>
    <property type="molecule type" value="Genomic_DNA"/>
</dbReference>
<dbReference type="InterPro" id="IPR011990">
    <property type="entry name" value="TPR-like_helical_dom_sf"/>
</dbReference>
<dbReference type="InterPro" id="IPR013517">
    <property type="entry name" value="FG-GAP"/>
</dbReference>
<evidence type="ECO:0000259" key="2">
    <source>
        <dbReference type="Pfam" id="PF07593"/>
    </source>
</evidence>
<evidence type="ECO:0000256" key="1">
    <source>
        <dbReference type="ARBA" id="ARBA00022729"/>
    </source>
</evidence>
<comment type="caution">
    <text evidence="3">The sequence shown here is derived from an EMBL/GenBank/DDBJ whole genome shotgun (WGS) entry which is preliminary data.</text>
</comment>
<dbReference type="Gene3D" id="1.25.40.10">
    <property type="entry name" value="Tetratricopeptide repeat domain"/>
    <property type="match status" value="3"/>
</dbReference>
<dbReference type="InterPro" id="IPR028994">
    <property type="entry name" value="Integrin_alpha_N"/>
</dbReference>
<dbReference type="PANTHER" id="PTHR16026:SF0">
    <property type="entry name" value="CARTILAGE ACIDIC PROTEIN 1"/>
    <property type="match status" value="1"/>
</dbReference>
<dbReference type="InterPro" id="IPR027039">
    <property type="entry name" value="Crtac1"/>
</dbReference>
<dbReference type="PANTHER" id="PTHR16026">
    <property type="entry name" value="CARTILAGE ACIDIC PROTEIN 1"/>
    <property type="match status" value="1"/>
</dbReference>
<accession>A0A5C6A3E9</accession>
<dbReference type="Pfam" id="PF14559">
    <property type="entry name" value="TPR_19"/>
    <property type="match status" value="1"/>
</dbReference>
<gene>
    <name evidence="3" type="ORF">Pla100_42390</name>
</gene>